<dbReference type="Proteomes" id="UP000185210">
    <property type="component" value="Unassembled WGS sequence"/>
</dbReference>
<accession>A0AB38D7D8</accession>
<evidence type="ECO:0000313" key="2">
    <source>
        <dbReference type="Proteomes" id="UP000185210"/>
    </source>
</evidence>
<dbReference type="AlphaFoldDB" id="A0AB38D7D8"/>
<dbReference type="EMBL" id="FSHM01000021">
    <property type="protein sequence ID" value="SIC30303.1"/>
    <property type="molecule type" value="Genomic_DNA"/>
</dbReference>
<protein>
    <submittedName>
        <fullName evidence="1">Abi-like protein</fullName>
    </submittedName>
</protein>
<dbReference type="RefSeq" id="WP_046185013.1">
    <property type="nucleotide sequence ID" value="NZ_CAACXP010000024.1"/>
</dbReference>
<comment type="caution">
    <text evidence="1">The sequence shown here is derived from an EMBL/GenBank/DDBJ whole genome shotgun (WGS) entry which is preliminary data.</text>
</comment>
<organism evidence="1 2">
    <name type="scientific">Mycobacteroides abscessus subsp. abscessus</name>
    <dbReference type="NCBI Taxonomy" id="1185650"/>
    <lineage>
        <taxon>Bacteria</taxon>
        <taxon>Bacillati</taxon>
        <taxon>Actinomycetota</taxon>
        <taxon>Actinomycetes</taxon>
        <taxon>Mycobacteriales</taxon>
        <taxon>Mycobacteriaceae</taxon>
        <taxon>Mycobacteroides</taxon>
        <taxon>Mycobacteroides abscessus</taxon>
    </lineage>
</organism>
<evidence type="ECO:0000313" key="1">
    <source>
        <dbReference type="EMBL" id="SIC30303.1"/>
    </source>
</evidence>
<gene>
    <name evidence="1" type="ORF">SAMEA2070301_05742</name>
</gene>
<sequence>MTTPPGHGPWVEQWLSPDRFQTYLQLAGYNRARALDLHEWNTRLNAALLHDFAHLEVGLRNFYDRALMAAVQPGDSHWTDQASFTALFPAVGGGDARTHGELSTARRNAGGPTAPPGKLLAELTFGFWVFMTSTRHTNLIWTPHLDALYPAGSQRGQIHHGLDELRRARNRVAHHEPVRVAEVNKLTRRINRYAGYVSPQLAQYIRHTSTVNGLLGSRP</sequence>
<reference evidence="1 2" key="1">
    <citation type="submission" date="2016-11" db="EMBL/GenBank/DDBJ databases">
        <authorList>
            <consortium name="Pathogen Informatics"/>
        </authorList>
    </citation>
    <scope>NUCLEOTIDE SEQUENCE [LARGE SCALE GENOMIC DNA]</scope>
    <source>
        <strain evidence="1 2">104</strain>
    </source>
</reference>
<proteinExistence type="predicted"/>
<name>A0AB38D7D8_9MYCO</name>